<evidence type="ECO:0000256" key="4">
    <source>
        <dbReference type="ARBA" id="ARBA00022443"/>
    </source>
</evidence>
<evidence type="ECO:0000313" key="18">
    <source>
        <dbReference type="Proteomes" id="UP000245119"/>
    </source>
</evidence>
<evidence type="ECO:0000256" key="13">
    <source>
        <dbReference type="SAM" id="MobiDB-lite"/>
    </source>
</evidence>
<dbReference type="InterPro" id="IPR027267">
    <property type="entry name" value="AH/BAR_dom_sf"/>
</dbReference>
<evidence type="ECO:0000256" key="8">
    <source>
        <dbReference type="ARBA" id="ARBA00023054"/>
    </source>
</evidence>
<protein>
    <recommendedName>
        <fullName evidence="19">Formin-binding protein 1-like</fullName>
    </recommendedName>
</protein>
<dbReference type="STRING" id="400727.A0A2T7NL71"/>
<dbReference type="CDD" id="cd11911">
    <property type="entry name" value="SH3_CIP4-like"/>
    <property type="match status" value="1"/>
</dbReference>
<dbReference type="Gene3D" id="2.30.30.40">
    <property type="entry name" value="SH3 Domains"/>
    <property type="match status" value="1"/>
</dbReference>
<organism evidence="17 18">
    <name type="scientific">Pomacea canaliculata</name>
    <name type="common">Golden apple snail</name>
    <dbReference type="NCBI Taxonomy" id="400727"/>
    <lineage>
        <taxon>Eukaryota</taxon>
        <taxon>Metazoa</taxon>
        <taxon>Spiralia</taxon>
        <taxon>Lophotrochozoa</taxon>
        <taxon>Mollusca</taxon>
        <taxon>Gastropoda</taxon>
        <taxon>Caenogastropoda</taxon>
        <taxon>Architaenioglossa</taxon>
        <taxon>Ampullarioidea</taxon>
        <taxon>Ampullariidae</taxon>
        <taxon>Pomacea</taxon>
    </lineage>
</organism>
<dbReference type="InterPro" id="IPR001060">
    <property type="entry name" value="FCH_dom"/>
</dbReference>
<feature type="domain" description="REM-1" evidence="16">
    <location>
        <begin position="555"/>
        <end position="632"/>
    </location>
</feature>
<keyword evidence="9" id="KW-0472">Membrane</keyword>
<evidence type="ECO:0000256" key="3">
    <source>
        <dbReference type="ARBA" id="ARBA00009426"/>
    </source>
</evidence>
<dbReference type="PANTHER" id="PTHR15735:SF12">
    <property type="entry name" value="CDC42-INTERACTING PROTEIN 4, ISOFORM B"/>
    <property type="match status" value="1"/>
</dbReference>
<accession>A0A2T7NL71</accession>
<feature type="coiled-coil region" evidence="12">
    <location>
        <begin position="310"/>
        <end position="369"/>
    </location>
</feature>
<evidence type="ECO:0000313" key="17">
    <source>
        <dbReference type="EMBL" id="PVD21913.1"/>
    </source>
</evidence>
<evidence type="ECO:0000259" key="16">
    <source>
        <dbReference type="PROSITE" id="PS51860"/>
    </source>
</evidence>
<evidence type="ECO:0000259" key="14">
    <source>
        <dbReference type="PROSITE" id="PS50002"/>
    </source>
</evidence>
<dbReference type="CDD" id="cd11619">
    <property type="entry name" value="HR1_CIP4-like"/>
    <property type="match status" value="1"/>
</dbReference>
<comment type="caution">
    <text evidence="17">The sequence shown here is derived from an EMBL/GenBank/DDBJ whole genome shotgun (WGS) entry which is preliminary data.</text>
</comment>
<feature type="compositionally biased region" description="Acidic residues" evidence="13">
    <location>
        <begin position="677"/>
        <end position="687"/>
    </location>
</feature>
<dbReference type="InterPro" id="IPR011072">
    <property type="entry name" value="HR1_rho-bd"/>
</dbReference>
<evidence type="ECO:0000256" key="9">
    <source>
        <dbReference type="ARBA" id="ARBA00023136"/>
    </source>
</evidence>
<dbReference type="GO" id="GO:0006897">
    <property type="term" value="P:endocytosis"/>
    <property type="evidence" value="ECO:0007669"/>
    <property type="project" value="UniProtKB-KW"/>
</dbReference>
<feature type="region of interest" description="Disordered" evidence="13">
    <location>
        <begin position="499"/>
        <end position="565"/>
    </location>
</feature>
<dbReference type="CDD" id="cd07653">
    <property type="entry name" value="F-BAR_CIP4-like"/>
    <property type="match status" value="1"/>
</dbReference>
<dbReference type="SUPFAM" id="SSF103657">
    <property type="entry name" value="BAR/IMD domain-like"/>
    <property type="match status" value="1"/>
</dbReference>
<comment type="subcellular location">
    <subcellularLocation>
        <location evidence="1">Cell membrane</location>
    </subcellularLocation>
    <subcellularLocation>
        <location evidence="2">Cytoplasm</location>
    </subcellularLocation>
</comment>
<sequence>MSDDEAITWSCDDIMDPDCNRMGARDLTESPIVKRQAAGIGGVGVLGECNSDQTCRRRYMGLSIGTDNPYKCCRVRRRTGMYETRCLRKPHFPLLSGFGGLGEGGFGGGQVGGAFGGQSGVGKYTFADGLQYEEENWEYCDGYDRRFYTEICDGLKPAGRSQLTNKIPPRKIPEGCYDCGDGFYNPNTRVVVDYNFKFLRNADDDEHEWILKTCRKAWDEYDQYDNVGVHTQKGIDFCEKFTHFLKERSAVELEYARNLKKLVKNFQPKKREEDEYQFTWAKGFVDMIKEVHDIAGQHEVIAESLQGTVYKDLQNLMTELKQDRKKHLQEGARLQEQLRQMALSLDKAKKTYEKAFKESERALDNYRKADADINLSRADVEKQRIIMNQKAQQCEDCKNEYASVLQQFNSHQQEHYHTAMPMVFQQLQEMETKRITKMKDCVLQCAEIEKSVIPIINTCIEGMIKAAGSVNSAQDSKLVIDKYKSGFPIPQDVPFEDLSNMGGMVDNQNNSTSNKQTPSNPMKPSTVSSKQKKRGGLFGLFGSSKVDDQKEDFSDLPPNQRRRKLQQKIDLIKKDMAKETAEREGILKLKDVYVSNPALGDPNMLAEKVEENAQKLDALQQELLKYEGYLAECEGKRRHSASGDSIHSSDSGHHAPHTISTPGTPHQQPHNVYAPIDGDEDGDEFGEGDVEFHVIGTCRALYPFEATNEGSVPMSENEEMQILEEDQGDGWTRVRKVDGTEGFVPSSYVQCHYLTSD</sequence>
<evidence type="ECO:0000256" key="2">
    <source>
        <dbReference type="ARBA" id="ARBA00004496"/>
    </source>
</evidence>
<feature type="compositionally biased region" description="Polar residues" evidence="13">
    <location>
        <begin position="506"/>
        <end position="529"/>
    </location>
</feature>
<dbReference type="Pfam" id="PF00018">
    <property type="entry name" value="SH3_1"/>
    <property type="match status" value="1"/>
</dbReference>
<evidence type="ECO:0000256" key="1">
    <source>
        <dbReference type="ARBA" id="ARBA00004236"/>
    </source>
</evidence>
<dbReference type="InterPro" id="IPR057870">
    <property type="entry name" value="HR1_TOCA"/>
</dbReference>
<evidence type="ECO:0000256" key="7">
    <source>
        <dbReference type="ARBA" id="ARBA00022583"/>
    </source>
</evidence>
<feature type="domain" description="SH3" evidence="14">
    <location>
        <begin position="693"/>
        <end position="754"/>
    </location>
</feature>
<dbReference type="InterPro" id="IPR001452">
    <property type="entry name" value="SH3_domain"/>
</dbReference>
<dbReference type="PROSITE" id="PS51741">
    <property type="entry name" value="F_BAR"/>
    <property type="match status" value="1"/>
</dbReference>
<name>A0A2T7NL71_POMCA</name>
<evidence type="ECO:0000256" key="12">
    <source>
        <dbReference type="SAM" id="Coils"/>
    </source>
</evidence>
<comment type="similarity">
    <text evidence="3">Belongs to the FNBP1 family.</text>
</comment>
<dbReference type="SUPFAM" id="SSF50044">
    <property type="entry name" value="SH3-domain"/>
    <property type="match status" value="1"/>
</dbReference>
<reference evidence="17 18" key="1">
    <citation type="submission" date="2018-04" db="EMBL/GenBank/DDBJ databases">
        <title>The genome of golden apple snail Pomacea canaliculata provides insight into stress tolerance and invasive adaptation.</title>
        <authorList>
            <person name="Liu C."/>
            <person name="Liu B."/>
            <person name="Ren Y."/>
            <person name="Zhang Y."/>
            <person name="Wang H."/>
            <person name="Li S."/>
            <person name="Jiang F."/>
            <person name="Yin L."/>
            <person name="Zhang G."/>
            <person name="Qian W."/>
            <person name="Fan W."/>
        </authorList>
    </citation>
    <scope>NUCLEOTIDE SEQUENCE [LARGE SCALE GENOMIC DNA]</scope>
    <source>
        <strain evidence="17">SZHN2017</strain>
        <tissue evidence="17">Muscle</tissue>
    </source>
</reference>
<keyword evidence="18" id="KW-1185">Reference proteome</keyword>
<dbReference type="SMART" id="SM00326">
    <property type="entry name" value="SH3"/>
    <property type="match status" value="1"/>
</dbReference>
<keyword evidence="6" id="KW-0963">Cytoplasm</keyword>
<dbReference type="FunFam" id="2.30.30.40:FF:000203">
    <property type="entry name" value="Cdc42-interacting protein 4, isoform F"/>
    <property type="match status" value="1"/>
</dbReference>
<dbReference type="GO" id="GO:0005737">
    <property type="term" value="C:cytoplasm"/>
    <property type="evidence" value="ECO:0007669"/>
    <property type="project" value="UniProtKB-SubCell"/>
</dbReference>
<proteinExistence type="inferred from homology"/>
<dbReference type="Proteomes" id="UP000245119">
    <property type="component" value="Linkage Group LG11"/>
</dbReference>
<evidence type="ECO:0000256" key="11">
    <source>
        <dbReference type="PROSITE-ProRule" id="PRU01077"/>
    </source>
</evidence>
<dbReference type="Pfam" id="PF25610">
    <property type="entry name" value="HR1_TOCA"/>
    <property type="match status" value="1"/>
</dbReference>
<keyword evidence="8 11" id="KW-0175">Coiled coil</keyword>
<dbReference type="Gene3D" id="1.20.1270.60">
    <property type="entry name" value="Arfaptin homology (AH) domain/BAR domain"/>
    <property type="match status" value="1"/>
</dbReference>
<dbReference type="PANTHER" id="PTHR15735">
    <property type="entry name" value="FCH AND DOUBLE SH3 DOMAINS PROTEIN"/>
    <property type="match status" value="1"/>
</dbReference>
<dbReference type="EMBL" id="PZQS01000011">
    <property type="protein sequence ID" value="PVD21913.1"/>
    <property type="molecule type" value="Genomic_DNA"/>
</dbReference>
<evidence type="ECO:0000256" key="5">
    <source>
        <dbReference type="ARBA" id="ARBA00022475"/>
    </source>
</evidence>
<keyword evidence="4 10" id="KW-0728">SH3 domain</keyword>
<dbReference type="SMART" id="SM00055">
    <property type="entry name" value="FCH"/>
    <property type="match status" value="1"/>
</dbReference>
<dbReference type="Pfam" id="PF00611">
    <property type="entry name" value="FCH"/>
    <property type="match status" value="1"/>
</dbReference>
<keyword evidence="5" id="KW-1003">Cell membrane</keyword>
<feature type="region of interest" description="Disordered" evidence="13">
    <location>
        <begin position="637"/>
        <end position="687"/>
    </location>
</feature>
<evidence type="ECO:0000259" key="15">
    <source>
        <dbReference type="PROSITE" id="PS51741"/>
    </source>
</evidence>
<dbReference type="GO" id="GO:0007165">
    <property type="term" value="P:signal transduction"/>
    <property type="evidence" value="ECO:0007669"/>
    <property type="project" value="InterPro"/>
</dbReference>
<feature type="compositionally biased region" description="Polar residues" evidence="13">
    <location>
        <begin position="658"/>
        <end position="670"/>
    </location>
</feature>
<dbReference type="InterPro" id="IPR031160">
    <property type="entry name" value="F_BAR_dom"/>
</dbReference>
<dbReference type="PROSITE" id="PS51860">
    <property type="entry name" value="REM_1"/>
    <property type="match status" value="1"/>
</dbReference>
<evidence type="ECO:0008006" key="19">
    <source>
        <dbReference type="Google" id="ProtNLM"/>
    </source>
</evidence>
<feature type="domain" description="F-BAR" evidence="15">
    <location>
        <begin position="211"/>
        <end position="475"/>
    </location>
</feature>
<evidence type="ECO:0000256" key="6">
    <source>
        <dbReference type="ARBA" id="ARBA00022490"/>
    </source>
</evidence>
<dbReference type="GO" id="GO:0005886">
    <property type="term" value="C:plasma membrane"/>
    <property type="evidence" value="ECO:0007669"/>
    <property type="project" value="UniProtKB-SubCell"/>
</dbReference>
<keyword evidence="7" id="KW-0254">Endocytosis</keyword>
<dbReference type="Gene3D" id="6.10.140.470">
    <property type="match status" value="1"/>
</dbReference>
<dbReference type="FunFam" id="1.20.1270.60:FF:000002">
    <property type="entry name" value="Formin-binding protein 1-like isoform 1"/>
    <property type="match status" value="1"/>
</dbReference>
<dbReference type="OrthoDB" id="8783038at2759"/>
<evidence type="ECO:0000256" key="10">
    <source>
        <dbReference type="PROSITE-ProRule" id="PRU00192"/>
    </source>
</evidence>
<dbReference type="AlphaFoldDB" id="A0A2T7NL71"/>
<gene>
    <name evidence="17" type="ORF">C0Q70_17716</name>
</gene>
<dbReference type="PROSITE" id="PS50002">
    <property type="entry name" value="SH3"/>
    <property type="match status" value="1"/>
</dbReference>
<dbReference type="InterPro" id="IPR036028">
    <property type="entry name" value="SH3-like_dom_sf"/>
</dbReference>